<evidence type="ECO:0000313" key="2">
    <source>
        <dbReference type="EMBL" id="WAR21714.1"/>
    </source>
</evidence>
<keyword evidence="3" id="KW-1185">Reference proteome</keyword>
<protein>
    <submittedName>
        <fullName evidence="2">Uncharacterized protein</fullName>
    </submittedName>
</protein>
<proteinExistence type="predicted"/>
<evidence type="ECO:0000313" key="3">
    <source>
        <dbReference type="Proteomes" id="UP001164746"/>
    </source>
</evidence>
<accession>A0ABY7FKL1</accession>
<name>A0ABY7FKL1_MYAAR</name>
<reference evidence="2" key="1">
    <citation type="submission" date="2022-11" db="EMBL/GenBank/DDBJ databases">
        <title>Centuries of genome instability and evolution in soft-shell clam transmissible cancer (bioRxiv).</title>
        <authorList>
            <person name="Hart S.F.M."/>
            <person name="Yonemitsu M.A."/>
            <person name="Giersch R.M."/>
            <person name="Beal B.F."/>
            <person name="Arriagada G."/>
            <person name="Davis B.W."/>
            <person name="Ostrander E.A."/>
            <person name="Goff S.P."/>
            <person name="Metzger M.J."/>
        </authorList>
    </citation>
    <scope>NUCLEOTIDE SEQUENCE</scope>
    <source>
        <strain evidence="2">MELC-2E11</strain>
        <tissue evidence="2">Siphon/mantle</tissue>
    </source>
</reference>
<evidence type="ECO:0000256" key="1">
    <source>
        <dbReference type="SAM" id="MobiDB-lite"/>
    </source>
</evidence>
<dbReference type="EMBL" id="CP111023">
    <property type="protein sequence ID" value="WAR21714.1"/>
    <property type="molecule type" value="Genomic_DNA"/>
</dbReference>
<gene>
    <name evidence="2" type="ORF">MAR_015688</name>
</gene>
<dbReference type="Proteomes" id="UP001164746">
    <property type="component" value="Chromosome 12"/>
</dbReference>
<feature type="region of interest" description="Disordered" evidence="1">
    <location>
        <begin position="29"/>
        <end position="56"/>
    </location>
</feature>
<sequence length="91" mass="10542">MESPGMKQKSKLALYKRCKKRLKPLKRLPMTPEKCLSSKKPRFVSPQPSPYYGTPTSKRLRISSPAFYAKNCDNTKTLFQIDIKCMREVNT</sequence>
<organism evidence="2 3">
    <name type="scientific">Mya arenaria</name>
    <name type="common">Soft-shell clam</name>
    <dbReference type="NCBI Taxonomy" id="6604"/>
    <lineage>
        <taxon>Eukaryota</taxon>
        <taxon>Metazoa</taxon>
        <taxon>Spiralia</taxon>
        <taxon>Lophotrochozoa</taxon>
        <taxon>Mollusca</taxon>
        <taxon>Bivalvia</taxon>
        <taxon>Autobranchia</taxon>
        <taxon>Heteroconchia</taxon>
        <taxon>Euheterodonta</taxon>
        <taxon>Imparidentia</taxon>
        <taxon>Neoheterodontei</taxon>
        <taxon>Myida</taxon>
        <taxon>Myoidea</taxon>
        <taxon>Myidae</taxon>
        <taxon>Mya</taxon>
    </lineage>
</organism>